<name>A0AAV4GPG7_9GAST</name>
<dbReference type="PANTHER" id="PTHR37984:SF5">
    <property type="entry name" value="PROTEIN NYNRIN-LIKE"/>
    <property type="match status" value="1"/>
</dbReference>
<evidence type="ECO:0000313" key="2">
    <source>
        <dbReference type="Proteomes" id="UP000762676"/>
    </source>
</evidence>
<organism evidence="1 2">
    <name type="scientific">Elysia marginata</name>
    <dbReference type="NCBI Taxonomy" id="1093978"/>
    <lineage>
        <taxon>Eukaryota</taxon>
        <taxon>Metazoa</taxon>
        <taxon>Spiralia</taxon>
        <taxon>Lophotrochozoa</taxon>
        <taxon>Mollusca</taxon>
        <taxon>Gastropoda</taxon>
        <taxon>Heterobranchia</taxon>
        <taxon>Euthyneura</taxon>
        <taxon>Panpulmonata</taxon>
        <taxon>Sacoglossa</taxon>
        <taxon>Placobranchoidea</taxon>
        <taxon>Plakobranchidae</taxon>
        <taxon>Elysia</taxon>
    </lineage>
</organism>
<protein>
    <submittedName>
        <fullName evidence="1">Pol polyprotein</fullName>
    </submittedName>
</protein>
<dbReference type="EMBL" id="BMAT01001534">
    <property type="protein sequence ID" value="GFR87687.1"/>
    <property type="molecule type" value="Genomic_DNA"/>
</dbReference>
<accession>A0AAV4GPG7</accession>
<dbReference type="PANTHER" id="PTHR37984">
    <property type="entry name" value="PROTEIN CBG26694"/>
    <property type="match status" value="1"/>
</dbReference>
<evidence type="ECO:0000313" key="1">
    <source>
        <dbReference type="EMBL" id="GFR87687.1"/>
    </source>
</evidence>
<keyword evidence="2" id="KW-1185">Reference proteome</keyword>
<dbReference type="InterPro" id="IPR050951">
    <property type="entry name" value="Retrovirus_Pol_polyprotein"/>
</dbReference>
<dbReference type="AlphaFoldDB" id="A0AAV4GPG7"/>
<reference evidence="1 2" key="1">
    <citation type="journal article" date="2021" name="Elife">
        <title>Chloroplast acquisition without the gene transfer in kleptoplastic sea slugs, Plakobranchus ocellatus.</title>
        <authorList>
            <person name="Maeda T."/>
            <person name="Takahashi S."/>
            <person name="Yoshida T."/>
            <person name="Shimamura S."/>
            <person name="Takaki Y."/>
            <person name="Nagai Y."/>
            <person name="Toyoda A."/>
            <person name="Suzuki Y."/>
            <person name="Arimoto A."/>
            <person name="Ishii H."/>
            <person name="Satoh N."/>
            <person name="Nishiyama T."/>
            <person name="Hasebe M."/>
            <person name="Maruyama T."/>
            <person name="Minagawa J."/>
            <person name="Obokata J."/>
            <person name="Shigenobu S."/>
        </authorList>
    </citation>
    <scope>NUCLEOTIDE SEQUENCE [LARGE SCALE GENOMIC DNA]</scope>
</reference>
<sequence>MRFNFTLEYTKEINLTVADALSGSPVNSTSIDTVQQQLEEDIETHLISVRSSWPASDKFLNKIRNKRSLDVQLRCVMKYVQNGWPEFKQDAKLAARNFFPIRGELSCWENIFHKGDQIVVPFELREEVLEKIHAGHLGVIKCKE</sequence>
<gene>
    <name evidence="1" type="ORF">ElyMa_000752300</name>
</gene>
<proteinExistence type="predicted"/>
<dbReference type="Proteomes" id="UP000762676">
    <property type="component" value="Unassembled WGS sequence"/>
</dbReference>
<comment type="caution">
    <text evidence="1">The sequence shown here is derived from an EMBL/GenBank/DDBJ whole genome shotgun (WGS) entry which is preliminary data.</text>
</comment>